<comment type="caution">
    <text evidence="1">The sequence shown here is derived from an EMBL/GenBank/DDBJ whole genome shotgun (WGS) entry which is preliminary data.</text>
</comment>
<evidence type="ECO:0000313" key="2">
    <source>
        <dbReference type="Proteomes" id="UP000249396"/>
    </source>
</evidence>
<dbReference type="AlphaFoldDB" id="A0A2W4S7J2"/>
<reference evidence="1 2" key="1">
    <citation type="journal article" date="2018" name="Aquat. Microb. Ecol.">
        <title>Gammaproteobacterial methanotrophs dominate.</title>
        <authorList>
            <person name="Rissanen A.J."/>
            <person name="Saarenheimo J."/>
            <person name="Tiirola M."/>
            <person name="Peura S."/>
            <person name="Aalto S.L."/>
            <person name="Karvinen A."/>
            <person name="Nykanen H."/>
        </authorList>
    </citation>
    <scope>NUCLEOTIDE SEQUENCE [LARGE SCALE GENOMIC DNA]</scope>
    <source>
        <strain evidence="1">AMbin10</strain>
    </source>
</reference>
<proteinExistence type="predicted"/>
<evidence type="ECO:0000313" key="1">
    <source>
        <dbReference type="EMBL" id="PZN69794.1"/>
    </source>
</evidence>
<protein>
    <submittedName>
        <fullName evidence="1">Uncharacterized protein</fullName>
    </submittedName>
</protein>
<organism evidence="1 2">
    <name type="scientific">Candidatus Methylumidiphilus alinenensis</name>
    <dbReference type="NCBI Taxonomy" id="2202197"/>
    <lineage>
        <taxon>Bacteria</taxon>
        <taxon>Pseudomonadati</taxon>
        <taxon>Pseudomonadota</taxon>
        <taxon>Gammaproteobacteria</taxon>
        <taxon>Methylococcales</taxon>
        <taxon>Candidatus Methylumidiphilus</taxon>
    </lineage>
</organism>
<dbReference type="Proteomes" id="UP000249396">
    <property type="component" value="Unassembled WGS sequence"/>
</dbReference>
<sequence>MIKTIWLSFDLGLTGDYTKFYAWLDNHGANECGDSLAALKYEVSDEETLPDILKNDLESNVTFGKTDRVYLIWKNKEGMNKGRFIIGKRKASPWQGYGASEVEDDS</sequence>
<gene>
    <name evidence="1" type="ORF">DM484_29125</name>
</gene>
<name>A0A2W4S7J2_9GAMM</name>
<dbReference type="EMBL" id="QJPH01000570">
    <property type="protein sequence ID" value="PZN69794.1"/>
    <property type="molecule type" value="Genomic_DNA"/>
</dbReference>
<accession>A0A2W4S7J2</accession>